<gene>
    <name evidence="3" type="ORF">ABT57_21965</name>
</gene>
<evidence type="ECO:0000313" key="4">
    <source>
        <dbReference type="Proteomes" id="UP000035909"/>
    </source>
</evidence>
<feature type="signal peptide" evidence="2">
    <location>
        <begin position="1"/>
        <end position="18"/>
    </location>
</feature>
<dbReference type="Gene3D" id="3.40.190.10">
    <property type="entry name" value="Periplasmic binding protein-like II"/>
    <property type="match status" value="2"/>
</dbReference>
<proteinExistence type="predicted"/>
<evidence type="ECO:0000256" key="2">
    <source>
        <dbReference type="SAM" id="SignalP"/>
    </source>
</evidence>
<evidence type="ECO:0000313" key="3">
    <source>
        <dbReference type="EMBL" id="KLV05318.1"/>
    </source>
</evidence>
<comment type="caution">
    <text evidence="3">The sequence shown here is derived from an EMBL/GenBank/DDBJ whole genome shotgun (WGS) entry which is preliminary data.</text>
</comment>
<keyword evidence="1 2" id="KW-0732">Signal</keyword>
<dbReference type="SUPFAM" id="SSF53850">
    <property type="entry name" value="Periplasmic binding protein-like II"/>
    <property type="match status" value="1"/>
</dbReference>
<dbReference type="STRING" id="320778.ABT57_21965"/>
<sequence>MMRLLLFVFVFLSASSWAQPTNQLIILTTFTRESLQPVLDAFQQYYPDVSFSVLHRRETSGLHLLNQDNHDIDVVLSSSLSLFSTLEEQQRLLPLETLNFDSTSQQQRFMQHTINNVVIFGYSGLGLMWNQDYLDKHHLTRPERWEDLTAPEYFRHLVMSSPARSGTTHVMVENLLQRYGWKRGWQIILQIGGNLAAVSARSYGVSDSITRGLAGIGLTIDSHAFSRQKHFPYIGFTYQPHSPLLPGYVAAVRNTNQALHSVALIRFLLSEEVQKKLAQDTLNKYALNQTLSQPLDITPINLTQMQQRTILIKLLFEQIVNQQLLRLNQAWQLIHEVRSLPLLTMAETRQLNLAVKLASTPPITESQAEDPILLEALSLNRQDISTLHHINQWRQLMTSQLDQAIAICEQLIASKEHRQVHDEKA</sequence>
<dbReference type="AlphaFoldDB" id="A0A0J1H0G0"/>
<evidence type="ECO:0008006" key="5">
    <source>
        <dbReference type="Google" id="ProtNLM"/>
    </source>
</evidence>
<dbReference type="PANTHER" id="PTHR30006:SF25">
    <property type="entry name" value="PHOSPHOGLYCERATE TRANSPORT REGULATORY PROTEIN PGTC"/>
    <property type="match status" value="1"/>
</dbReference>
<evidence type="ECO:0000256" key="1">
    <source>
        <dbReference type="ARBA" id="ARBA00022729"/>
    </source>
</evidence>
<dbReference type="RefSeq" id="WP_047887402.1">
    <property type="nucleotide sequence ID" value="NZ_CP071325.1"/>
</dbReference>
<dbReference type="PATRIC" id="fig|320778.3.peg.4712"/>
<dbReference type="OrthoDB" id="305758at2"/>
<keyword evidence="4" id="KW-1185">Reference proteome</keyword>
<organism evidence="3 4">
    <name type="scientific">Photobacterium ganghwense</name>
    <dbReference type="NCBI Taxonomy" id="320778"/>
    <lineage>
        <taxon>Bacteria</taxon>
        <taxon>Pseudomonadati</taxon>
        <taxon>Pseudomonadota</taxon>
        <taxon>Gammaproteobacteria</taxon>
        <taxon>Vibrionales</taxon>
        <taxon>Vibrionaceae</taxon>
        <taxon>Photobacterium</taxon>
    </lineage>
</organism>
<dbReference type="Pfam" id="PF13343">
    <property type="entry name" value="SBP_bac_6"/>
    <property type="match status" value="1"/>
</dbReference>
<dbReference type="Proteomes" id="UP000035909">
    <property type="component" value="Unassembled WGS sequence"/>
</dbReference>
<feature type="chain" id="PRO_5005252089" description="ABC transporter substrate-binding protein" evidence="2">
    <location>
        <begin position="19"/>
        <end position="425"/>
    </location>
</feature>
<dbReference type="EMBL" id="LDOU01000026">
    <property type="protein sequence ID" value="KLV05318.1"/>
    <property type="molecule type" value="Genomic_DNA"/>
</dbReference>
<name>A0A0J1H0G0_9GAMM</name>
<dbReference type="PANTHER" id="PTHR30006">
    <property type="entry name" value="THIAMINE-BINDING PERIPLASMIC PROTEIN-RELATED"/>
    <property type="match status" value="1"/>
</dbReference>
<protein>
    <recommendedName>
        <fullName evidence="5">ABC transporter substrate-binding protein</fullName>
    </recommendedName>
</protein>
<dbReference type="GO" id="GO:0030288">
    <property type="term" value="C:outer membrane-bounded periplasmic space"/>
    <property type="evidence" value="ECO:0007669"/>
    <property type="project" value="TreeGrafter"/>
</dbReference>
<reference evidence="3 4" key="1">
    <citation type="submission" date="2015-05" db="EMBL/GenBank/DDBJ databases">
        <title>Photobacterium galathea sp. nov.</title>
        <authorList>
            <person name="Machado H."/>
            <person name="Gram L."/>
        </authorList>
    </citation>
    <scope>NUCLEOTIDE SEQUENCE [LARGE SCALE GENOMIC DNA]</scope>
    <source>
        <strain evidence="3 4">DSM 22954</strain>
    </source>
</reference>
<accession>A0A0J1H0G0</accession>